<dbReference type="RefSeq" id="WP_345066505.1">
    <property type="nucleotide sequence ID" value="NZ_BAABGR010000015.1"/>
</dbReference>
<evidence type="ECO:0000313" key="4">
    <source>
        <dbReference type="Proteomes" id="UP001500394"/>
    </source>
</evidence>
<feature type="domain" description="BT-3987-like N-terminal" evidence="2">
    <location>
        <begin position="80"/>
        <end position="163"/>
    </location>
</feature>
<feature type="signal peptide" evidence="1">
    <location>
        <begin position="1"/>
        <end position="23"/>
    </location>
</feature>
<evidence type="ECO:0000313" key="3">
    <source>
        <dbReference type="EMBL" id="GAA4515568.1"/>
    </source>
</evidence>
<sequence length="337" mass="37558">MKRYILKYILAAFVLVGLTQSCVKESFEGDNVGDSGTTFLKTPNGGEVIQWLSPSESVRKVKLFTLFKDAHNAAELARVNTVKLTITPALIDEYNEENETELEPLPSDFFTWVQENGISVSGNTISIELGNGNAYGELFINLDGSKWTDMSTKYALAFVISDYGDITPSSQLSDTIIVQLGLKNMWDGIYKFTGTLTDVVTPTMEHVSIQYAAQGYGDYTVELHTIGETKVVLFDDILWGDNTYPIYSGGWSGYGSFCPVFEFDPETNKIISVTNYYGQPASNTRSAELDPSGENYYDPETKTLKVRYFMLQPNTVPAAPYIRATIDEEYKFVGARE</sequence>
<dbReference type="PROSITE" id="PS51257">
    <property type="entry name" value="PROKAR_LIPOPROTEIN"/>
    <property type="match status" value="1"/>
</dbReference>
<dbReference type="EMBL" id="BAABGR010000015">
    <property type="protein sequence ID" value="GAA4515568.1"/>
    <property type="molecule type" value="Genomic_DNA"/>
</dbReference>
<reference evidence="4" key="1">
    <citation type="journal article" date="2019" name="Int. J. Syst. Evol. Microbiol.">
        <title>The Global Catalogue of Microorganisms (GCM) 10K type strain sequencing project: providing services to taxonomists for standard genome sequencing and annotation.</title>
        <authorList>
            <consortium name="The Broad Institute Genomics Platform"/>
            <consortium name="The Broad Institute Genome Sequencing Center for Infectious Disease"/>
            <person name="Wu L."/>
            <person name="Ma J."/>
        </authorList>
    </citation>
    <scope>NUCLEOTIDE SEQUENCE [LARGE SCALE GENOMIC DNA]</scope>
    <source>
        <strain evidence="4">JCM 17858</strain>
    </source>
</reference>
<evidence type="ECO:0000256" key="1">
    <source>
        <dbReference type="SAM" id="SignalP"/>
    </source>
</evidence>
<evidence type="ECO:0000259" key="2">
    <source>
        <dbReference type="Pfam" id="PF08522"/>
    </source>
</evidence>
<keyword evidence="1" id="KW-0732">Signal</keyword>
<feature type="chain" id="PRO_5045274840" description="BT-3987-like N-terminal domain-containing protein" evidence="1">
    <location>
        <begin position="24"/>
        <end position="337"/>
    </location>
</feature>
<proteinExistence type="predicted"/>
<dbReference type="Gene3D" id="2.60.40.1740">
    <property type="entry name" value="hypothetical protein (bacova_03559)"/>
    <property type="match status" value="1"/>
</dbReference>
<name>A0ABP8R1D8_9SPHI</name>
<dbReference type="InterPro" id="IPR013728">
    <property type="entry name" value="BT_3987-like_N"/>
</dbReference>
<comment type="caution">
    <text evidence="3">The sequence shown here is derived from an EMBL/GenBank/DDBJ whole genome shotgun (WGS) entry which is preliminary data.</text>
</comment>
<protein>
    <recommendedName>
        <fullName evidence="2">BT-3987-like N-terminal domain-containing protein</fullName>
    </recommendedName>
</protein>
<dbReference type="Proteomes" id="UP001500394">
    <property type="component" value="Unassembled WGS sequence"/>
</dbReference>
<keyword evidence="4" id="KW-1185">Reference proteome</keyword>
<organism evidence="3 4">
    <name type="scientific">Sphingobacterium thermophilum</name>
    <dbReference type="NCBI Taxonomy" id="768534"/>
    <lineage>
        <taxon>Bacteria</taxon>
        <taxon>Pseudomonadati</taxon>
        <taxon>Bacteroidota</taxon>
        <taxon>Sphingobacteriia</taxon>
        <taxon>Sphingobacteriales</taxon>
        <taxon>Sphingobacteriaceae</taxon>
        <taxon>Sphingobacterium</taxon>
    </lineage>
</organism>
<gene>
    <name evidence="3" type="ORF">GCM10023173_13520</name>
</gene>
<accession>A0ABP8R1D8</accession>
<dbReference type="Pfam" id="PF08522">
    <property type="entry name" value="BT_3987-like_N"/>
    <property type="match status" value="1"/>
</dbReference>